<evidence type="ECO:0000259" key="7">
    <source>
        <dbReference type="PROSITE" id="PS50048"/>
    </source>
</evidence>
<dbReference type="GO" id="GO:0006351">
    <property type="term" value="P:DNA-templated transcription"/>
    <property type="evidence" value="ECO:0007669"/>
    <property type="project" value="InterPro"/>
</dbReference>
<dbReference type="InterPro" id="IPR036864">
    <property type="entry name" value="Zn2-C6_fun-type_DNA-bd_sf"/>
</dbReference>
<evidence type="ECO:0000256" key="6">
    <source>
        <dbReference type="SAM" id="MobiDB-lite"/>
    </source>
</evidence>
<keyword evidence="1" id="KW-0479">Metal-binding</keyword>
<proteinExistence type="predicted"/>
<dbReference type="OrthoDB" id="5818554at2759"/>
<feature type="region of interest" description="Disordered" evidence="6">
    <location>
        <begin position="119"/>
        <end position="145"/>
    </location>
</feature>
<comment type="caution">
    <text evidence="8">The sequence shown here is derived from an EMBL/GenBank/DDBJ whole genome shotgun (WGS) entry which is preliminary data.</text>
</comment>
<dbReference type="GO" id="GO:0003677">
    <property type="term" value="F:DNA binding"/>
    <property type="evidence" value="ECO:0007669"/>
    <property type="project" value="UniProtKB-KW"/>
</dbReference>
<feature type="domain" description="Zn(2)-C6 fungal-type" evidence="7">
    <location>
        <begin position="12"/>
        <end position="48"/>
    </location>
</feature>
<dbReference type="Pfam" id="PF00172">
    <property type="entry name" value="Zn_clus"/>
    <property type="match status" value="1"/>
</dbReference>
<evidence type="ECO:0000256" key="5">
    <source>
        <dbReference type="ARBA" id="ARBA00023242"/>
    </source>
</evidence>
<reference evidence="8 9" key="1">
    <citation type="journal article" date="2016" name="Sci. Rep.">
        <title>Penicillium arizonense, a new, genome sequenced fungal species, reveals a high chemical diversity in secreted metabolites.</title>
        <authorList>
            <person name="Grijseels S."/>
            <person name="Nielsen J.C."/>
            <person name="Randelovic M."/>
            <person name="Nielsen J."/>
            <person name="Nielsen K.F."/>
            <person name="Workman M."/>
            <person name="Frisvad J.C."/>
        </authorList>
    </citation>
    <scope>NUCLEOTIDE SEQUENCE [LARGE SCALE GENOMIC DNA]</scope>
    <source>
        <strain evidence="8 9">CBS 141311</strain>
    </source>
</reference>
<dbReference type="EMBL" id="LXJU01000015">
    <property type="protein sequence ID" value="OGE50816.1"/>
    <property type="molecule type" value="Genomic_DNA"/>
</dbReference>
<dbReference type="SMART" id="SM00906">
    <property type="entry name" value="Fungal_trans"/>
    <property type="match status" value="1"/>
</dbReference>
<dbReference type="GO" id="GO:0005634">
    <property type="term" value="C:nucleus"/>
    <property type="evidence" value="ECO:0007669"/>
    <property type="project" value="TreeGrafter"/>
</dbReference>
<feature type="region of interest" description="Disordered" evidence="6">
    <location>
        <begin position="55"/>
        <end position="95"/>
    </location>
</feature>
<evidence type="ECO:0000256" key="4">
    <source>
        <dbReference type="ARBA" id="ARBA00023163"/>
    </source>
</evidence>
<evidence type="ECO:0000256" key="1">
    <source>
        <dbReference type="ARBA" id="ARBA00022723"/>
    </source>
</evidence>
<dbReference type="SMART" id="SM00066">
    <property type="entry name" value="GAL4"/>
    <property type="match status" value="1"/>
</dbReference>
<keyword evidence="3" id="KW-0238">DNA-binding</keyword>
<dbReference type="GO" id="GO:0008270">
    <property type="term" value="F:zinc ion binding"/>
    <property type="evidence" value="ECO:0007669"/>
    <property type="project" value="InterPro"/>
</dbReference>
<dbReference type="RefSeq" id="XP_022486262.1">
    <property type="nucleotide sequence ID" value="XM_022633819.1"/>
</dbReference>
<keyword evidence="4" id="KW-0804">Transcription</keyword>
<evidence type="ECO:0000256" key="2">
    <source>
        <dbReference type="ARBA" id="ARBA00023015"/>
    </source>
</evidence>
<dbReference type="STRING" id="1835702.A0A1F5LCM7"/>
<dbReference type="InterPro" id="IPR001138">
    <property type="entry name" value="Zn2Cys6_DnaBD"/>
</dbReference>
<keyword evidence="9" id="KW-1185">Reference proteome</keyword>
<evidence type="ECO:0000313" key="8">
    <source>
        <dbReference type="EMBL" id="OGE50816.1"/>
    </source>
</evidence>
<protein>
    <recommendedName>
        <fullName evidence="7">Zn(2)-C6 fungal-type domain-containing protein</fullName>
    </recommendedName>
</protein>
<dbReference type="AlphaFoldDB" id="A0A1F5LCM7"/>
<dbReference type="PROSITE" id="PS50048">
    <property type="entry name" value="ZN2_CY6_FUNGAL_2"/>
    <property type="match status" value="1"/>
</dbReference>
<name>A0A1F5LCM7_PENAI</name>
<sequence length="702" mass="79059">MTRSRNIRLYRACQRCRQRKLKCDPTASPGGTKSSCLQCARAGNECVLAGSRRGGNFSRLRRSQQESSTLVRRIDASHDPESQAGHERKRPDDPIYAELTNPGDALQILAQLAANDLQCPNPPSVAERSNAKRGHYETEPPNDGMLNFMQLPKTQAALSDMETFVIGILGTDTVYRLLHLYATNHHTFCPLVPKTILATADLRKLAVNEPFLLAVILTIASKDEAAYQDIHRQCWQNLKQHLLDILMAAPSTLNVGSVEGLLLLAEWVPYMHIETSCCPGPLPGSVSAVEDNMAWSLIGQAVRHSYLLRLDKASFRETALGESQDLQNRKRMAWIFVYIADRQISVRMGQSFWSRGPSLSTRFTAKDFPSLCLSSDSQHNYASVLEATIELTQLLHNVHDVLYSSKERRLQMVRRGDYNRYLDDFRCSLSSWQTRWDDLETSPKLNCTLRIVMEYVRLYANAFSFQSLLSRAVHDNRTVGETTPGSTAEPKRPLSLFPRGIMSTAEGAYILEAVDASRNILTIAGQTNPESHIRYMPFRFYVYTVYSAVFLYKANVFGALAHAEKIEIATLVQQFIRVLEGAATEVFHIASRFASLLKRMWRSDKKLPSLMRKTSSDVLSQVNNLPARCAPPWNTNLVDNQIRHDGAFEMRVPELMDVPTPDFDIFCPELSSLESELVGLGMGASDFPTQGEMYSRIFMDLE</sequence>
<evidence type="ECO:0000313" key="9">
    <source>
        <dbReference type="Proteomes" id="UP000177622"/>
    </source>
</evidence>
<accession>A0A1F5LCM7</accession>
<dbReference type="Proteomes" id="UP000177622">
    <property type="component" value="Unassembled WGS sequence"/>
</dbReference>
<dbReference type="PANTHER" id="PTHR31644:SF1">
    <property type="entry name" value="ZN(II)2CYS6 TRANSCRIPTION FACTOR (EUROFUNG)"/>
    <property type="match status" value="1"/>
</dbReference>
<dbReference type="InterPro" id="IPR052780">
    <property type="entry name" value="AAA_Catabolism_Regulators"/>
</dbReference>
<gene>
    <name evidence="8" type="ORF">PENARI_c015G07483</name>
</gene>
<feature type="compositionally biased region" description="Basic and acidic residues" evidence="6">
    <location>
        <begin position="72"/>
        <end position="93"/>
    </location>
</feature>
<dbReference type="InterPro" id="IPR007219">
    <property type="entry name" value="XnlR_reg_dom"/>
</dbReference>
<keyword evidence="2" id="KW-0805">Transcription regulation</keyword>
<evidence type="ECO:0000256" key="3">
    <source>
        <dbReference type="ARBA" id="ARBA00023125"/>
    </source>
</evidence>
<dbReference type="GO" id="GO:0000981">
    <property type="term" value="F:DNA-binding transcription factor activity, RNA polymerase II-specific"/>
    <property type="evidence" value="ECO:0007669"/>
    <property type="project" value="InterPro"/>
</dbReference>
<dbReference type="SUPFAM" id="SSF57701">
    <property type="entry name" value="Zn2/Cys6 DNA-binding domain"/>
    <property type="match status" value="1"/>
</dbReference>
<keyword evidence="5" id="KW-0539">Nucleus</keyword>
<dbReference type="PANTHER" id="PTHR31644">
    <property type="entry name" value="TRANSCRIPTIONAL ACTIVATOR ARO80-RELATED"/>
    <property type="match status" value="1"/>
</dbReference>
<dbReference type="Gene3D" id="4.10.240.10">
    <property type="entry name" value="Zn(2)-C6 fungal-type DNA-binding domain"/>
    <property type="match status" value="1"/>
</dbReference>
<dbReference type="PROSITE" id="PS00463">
    <property type="entry name" value="ZN2_CY6_FUNGAL_1"/>
    <property type="match status" value="1"/>
</dbReference>
<dbReference type="CDD" id="cd00067">
    <property type="entry name" value="GAL4"/>
    <property type="match status" value="1"/>
</dbReference>
<dbReference type="GeneID" id="34578553"/>
<dbReference type="CDD" id="cd12148">
    <property type="entry name" value="fungal_TF_MHR"/>
    <property type="match status" value="1"/>
</dbReference>
<organism evidence="8 9">
    <name type="scientific">Penicillium arizonense</name>
    <dbReference type="NCBI Taxonomy" id="1835702"/>
    <lineage>
        <taxon>Eukaryota</taxon>
        <taxon>Fungi</taxon>
        <taxon>Dikarya</taxon>
        <taxon>Ascomycota</taxon>
        <taxon>Pezizomycotina</taxon>
        <taxon>Eurotiomycetes</taxon>
        <taxon>Eurotiomycetidae</taxon>
        <taxon>Eurotiales</taxon>
        <taxon>Aspergillaceae</taxon>
        <taxon>Penicillium</taxon>
    </lineage>
</organism>